<protein>
    <submittedName>
        <fullName evidence="3">Uncharacterized protein DUF4340</fullName>
    </submittedName>
</protein>
<feature type="domain" description="DUF4340" evidence="2">
    <location>
        <begin position="92"/>
        <end position="188"/>
    </location>
</feature>
<keyword evidence="1" id="KW-1133">Transmembrane helix</keyword>
<dbReference type="InterPro" id="IPR025641">
    <property type="entry name" value="DUF4340"/>
</dbReference>
<dbReference type="RefSeq" id="WP_132083480.1">
    <property type="nucleotide sequence ID" value="NZ_SLUK01000001.1"/>
</dbReference>
<name>A0A9X8ULY5_9FIRM</name>
<keyword evidence="4" id="KW-1185">Reference proteome</keyword>
<dbReference type="Pfam" id="PF14238">
    <property type="entry name" value="DUF4340"/>
    <property type="match status" value="2"/>
</dbReference>
<accession>A0A9X8ULY5</accession>
<evidence type="ECO:0000259" key="2">
    <source>
        <dbReference type="Pfam" id="PF14238"/>
    </source>
</evidence>
<feature type="domain" description="DUF4340" evidence="2">
    <location>
        <begin position="237"/>
        <end position="412"/>
    </location>
</feature>
<reference evidence="3 4" key="1">
    <citation type="submission" date="2019-03" db="EMBL/GenBank/DDBJ databases">
        <title>Genomic Encyclopedia of Type Strains, Phase IV (KMG-IV): sequencing the most valuable type-strain genomes for metagenomic binning, comparative biology and taxonomic classification.</title>
        <authorList>
            <person name="Goeker M."/>
        </authorList>
    </citation>
    <scope>NUCLEOTIDE SEQUENCE [LARGE SCALE GENOMIC DNA]</scope>
    <source>
        <strain evidence="3 4">DSM 100433</strain>
    </source>
</reference>
<dbReference type="EMBL" id="SLUK01000001">
    <property type="protein sequence ID" value="TCL45167.1"/>
    <property type="molecule type" value="Genomic_DNA"/>
</dbReference>
<dbReference type="AlphaFoldDB" id="A0A9X8ULY5"/>
<evidence type="ECO:0000256" key="1">
    <source>
        <dbReference type="SAM" id="Phobius"/>
    </source>
</evidence>
<sequence>MKKQIIILVVCIVFAAVLGGALYFLMQYEPEGEESSSSESTAVALVEKTEYDVDTVTIENGEGSFTIKNLGDSQYEIPEVQEAPLNTLAGTALKRMATLSATSTVSESPEDLGTYGLQSPSATVSAKYTDGSSFTLLLGDDAPGNNGTYGKTPDNDTVYLFSTSEVQNFKKSVFEFVDKTVTNQPDENYQQTGNIVYPDKVTLGGSFRSEPVVMQIVDAEEGAESELANYGLTMYTMTSPKVRPVDSDKGTDALTNLMTITADAIVAYEPTPEQMKEYGLDEPYSTAEFTYKDLEESEHKVNLRLSAPDAEGNAYLLKEGTPLVYKIAVSGLPWYEMSYGDFISTLLFTPFIDDIKTLTVSTPTSSYVYEMSGEGDELKVTCNGQEVDTKLFRSLYQTLIGIPAEEYTEEKPAQDAAILLAIEYAYRDASREHNTVQLIAGPTRKAFLFNDGDGEFFTKAGYADTILQNCQNLLEGKDIKPLY</sequence>
<organism evidence="3 4">
    <name type="scientific">Harryflintia acetispora</name>
    <dbReference type="NCBI Taxonomy" id="1849041"/>
    <lineage>
        <taxon>Bacteria</taxon>
        <taxon>Bacillati</taxon>
        <taxon>Bacillota</taxon>
        <taxon>Clostridia</taxon>
        <taxon>Eubacteriales</taxon>
        <taxon>Oscillospiraceae</taxon>
        <taxon>Harryflintia</taxon>
    </lineage>
</organism>
<feature type="transmembrane region" description="Helical" evidence="1">
    <location>
        <begin position="5"/>
        <end position="26"/>
    </location>
</feature>
<keyword evidence="1" id="KW-0812">Transmembrane</keyword>
<gene>
    <name evidence="3" type="ORF">EDD78_101148</name>
</gene>
<evidence type="ECO:0000313" key="4">
    <source>
        <dbReference type="Proteomes" id="UP000294682"/>
    </source>
</evidence>
<keyword evidence="1" id="KW-0472">Membrane</keyword>
<comment type="caution">
    <text evidence="3">The sequence shown here is derived from an EMBL/GenBank/DDBJ whole genome shotgun (WGS) entry which is preliminary data.</text>
</comment>
<proteinExistence type="predicted"/>
<evidence type="ECO:0000313" key="3">
    <source>
        <dbReference type="EMBL" id="TCL45167.1"/>
    </source>
</evidence>
<dbReference type="Proteomes" id="UP000294682">
    <property type="component" value="Unassembled WGS sequence"/>
</dbReference>